<dbReference type="Proteomes" id="UP000011960">
    <property type="component" value="Unassembled WGS sequence"/>
</dbReference>
<sequence>MVTDAEERDAGLHFVLLVRTEPDENGNYLTEAQDSVQADNGQYVFSFRHYDGVGEQEPDEVRPGTYYLVGGTDLDNDGIICQPGEACAEYPVSGLREAIHVDQNTDLTSIRMTTGFSRPTISAATPDVLPRPDFAGYRLIPEDDFVRPLKKLSGE</sequence>
<reference evidence="1 2" key="1">
    <citation type="journal article" date="2013" name="Genome Announc.">
        <title>Genome Sequence of Hydrothermal Arsenic-Respiring Bacterium Marinobacter santoriniensis NKSG1T.</title>
        <authorList>
            <person name="Handley K.M."/>
            <person name="Upton M."/>
            <person name="Beatson S.A."/>
            <person name="Hery M."/>
            <person name="Lloyd J.R."/>
        </authorList>
    </citation>
    <scope>NUCLEOTIDE SEQUENCE [LARGE SCALE GENOMIC DNA]</scope>
    <source>
        <strain evidence="1 2">NKSG1</strain>
    </source>
</reference>
<dbReference type="PATRIC" id="fig|1288826.3.peg.1851"/>
<accession>M7CV55</accession>
<protein>
    <submittedName>
        <fullName evidence="1">Uncharacterized protein</fullName>
    </submittedName>
</protein>
<dbReference type="EMBL" id="APAT01000015">
    <property type="protein sequence ID" value="EMP56080.1"/>
    <property type="molecule type" value="Genomic_DNA"/>
</dbReference>
<dbReference type="eggNOG" id="COG1404">
    <property type="taxonomic scope" value="Bacteria"/>
</dbReference>
<dbReference type="AlphaFoldDB" id="M7CV55"/>
<evidence type="ECO:0000313" key="1">
    <source>
        <dbReference type="EMBL" id="EMP56080.1"/>
    </source>
</evidence>
<comment type="caution">
    <text evidence="1">The sequence shown here is derived from an EMBL/GenBank/DDBJ whole genome shotgun (WGS) entry which is preliminary data.</text>
</comment>
<keyword evidence="2" id="KW-1185">Reference proteome</keyword>
<gene>
    <name evidence="1" type="ORF">MSNKSG1_09413</name>
</gene>
<dbReference type="STRING" id="1288826.MSNKSG1_09413"/>
<proteinExistence type="predicted"/>
<name>M7CV55_9GAMM</name>
<evidence type="ECO:0000313" key="2">
    <source>
        <dbReference type="Proteomes" id="UP000011960"/>
    </source>
</evidence>
<organism evidence="1 2">
    <name type="scientific">Marinobacter santoriniensis NKSG1</name>
    <dbReference type="NCBI Taxonomy" id="1288826"/>
    <lineage>
        <taxon>Bacteria</taxon>
        <taxon>Pseudomonadati</taxon>
        <taxon>Pseudomonadota</taxon>
        <taxon>Gammaproteobacteria</taxon>
        <taxon>Pseudomonadales</taxon>
        <taxon>Marinobacteraceae</taxon>
        <taxon>Marinobacter</taxon>
    </lineage>
</organism>